<comment type="caution">
    <text evidence="1">The sequence shown here is derived from an EMBL/GenBank/DDBJ whole genome shotgun (WGS) entry which is preliminary data.</text>
</comment>
<dbReference type="AlphaFoldDB" id="A0A5S5CMC5"/>
<dbReference type="EMBL" id="VNHW01000020">
    <property type="protein sequence ID" value="TYP82072.1"/>
    <property type="molecule type" value="Genomic_DNA"/>
</dbReference>
<sequence length="132" mass="14688">MSVHEALLARLRGAVDPVYDGEVPVDAKGRPLVQRYAVFYASPGARSAEDLARQADHFLFRWQITSVGQDRTQADWVATRCRDAVLDQRVLVEGWETGVVVHRSSADIRPDRDIPGGPLFVAVDTYELPATR</sequence>
<keyword evidence="2" id="KW-1185">Reference proteome</keyword>
<protein>
    <submittedName>
        <fullName evidence="1">Uncharacterized protein</fullName>
    </submittedName>
</protein>
<gene>
    <name evidence="1" type="ORF">BD833_12056</name>
</gene>
<reference evidence="1 2" key="1">
    <citation type="submission" date="2019-07" db="EMBL/GenBank/DDBJ databases">
        <title>Genomic Encyclopedia of Archaeal and Bacterial Type Strains, Phase II (KMG-II): from individual species to whole genera.</title>
        <authorList>
            <person name="Goeker M."/>
        </authorList>
    </citation>
    <scope>NUCLEOTIDE SEQUENCE [LARGE SCALE GENOMIC DNA]</scope>
    <source>
        <strain evidence="1 2">DSM 46842</strain>
    </source>
</reference>
<dbReference type="RefSeq" id="WP_166535108.1">
    <property type="nucleotide sequence ID" value="NZ_VNHW01000020.1"/>
</dbReference>
<evidence type="ECO:0000313" key="1">
    <source>
        <dbReference type="EMBL" id="TYP82072.1"/>
    </source>
</evidence>
<evidence type="ECO:0000313" key="2">
    <source>
        <dbReference type="Proteomes" id="UP000322499"/>
    </source>
</evidence>
<organism evidence="1 2">
    <name type="scientific">Blastococcus xanthinilyticus</name>
    <dbReference type="NCBI Taxonomy" id="1564164"/>
    <lineage>
        <taxon>Bacteria</taxon>
        <taxon>Bacillati</taxon>
        <taxon>Actinomycetota</taxon>
        <taxon>Actinomycetes</taxon>
        <taxon>Geodermatophilales</taxon>
        <taxon>Geodermatophilaceae</taxon>
        <taxon>Blastococcus</taxon>
    </lineage>
</organism>
<proteinExistence type="predicted"/>
<accession>A0A5S5CMC5</accession>
<name>A0A5S5CMC5_9ACTN</name>
<dbReference type="Proteomes" id="UP000322499">
    <property type="component" value="Unassembled WGS sequence"/>
</dbReference>